<protein>
    <recommendedName>
        <fullName evidence="2">PB1 domain-containing protein</fullName>
    </recommendedName>
</protein>
<dbReference type="PANTHER" id="PTHR31066">
    <property type="entry name" value="OS05G0427100 PROTEIN-RELATED"/>
    <property type="match status" value="1"/>
</dbReference>
<feature type="domain" description="PB1" evidence="2">
    <location>
        <begin position="138"/>
        <end position="222"/>
    </location>
</feature>
<organism evidence="3 4">
    <name type="scientific">Zingiber officinale</name>
    <name type="common">Ginger</name>
    <name type="synonym">Amomum zingiber</name>
    <dbReference type="NCBI Taxonomy" id="94328"/>
    <lineage>
        <taxon>Eukaryota</taxon>
        <taxon>Viridiplantae</taxon>
        <taxon>Streptophyta</taxon>
        <taxon>Embryophyta</taxon>
        <taxon>Tracheophyta</taxon>
        <taxon>Spermatophyta</taxon>
        <taxon>Magnoliopsida</taxon>
        <taxon>Liliopsida</taxon>
        <taxon>Zingiberales</taxon>
        <taxon>Zingiberaceae</taxon>
        <taxon>Zingiber</taxon>
    </lineage>
</organism>
<dbReference type="Proteomes" id="UP000734854">
    <property type="component" value="Unassembled WGS sequence"/>
</dbReference>
<gene>
    <name evidence="3" type="ORF">ZIOFF_005577</name>
</gene>
<evidence type="ECO:0000259" key="2">
    <source>
        <dbReference type="SMART" id="SM00666"/>
    </source>
</evidence>
<dbReference type="CDD" id="cd06410">
    <property type="entry name" value="PB1_UP2"/>
    <property type="match status" value="1"/>
</dbReference>
<dbReference type="InterPro" id="IPR053198">
    <property type="entry name" value="Gynoecium_Dev_Regulator"/>
</dbReference>
<name>A0A8J5HNL6_ZINOF</name>
<dbReference type="Gene3D" id="3.10.20.90">
    <property type="entry name" value="Phosphatidylinositol 3-kinase Catalytic Subunit, Chain A, domain 1"/>
    <property type="match status" value="1"/>
</dbReference>
<feature type="region of interest" description="Disordered" evidence="1">
    <location>
        <begin position="224"/>
        <end position="245"/>
    </location>
</feature>
<dbReference type="InterPro" id="IPR000270">
    <property type="entry name" value="PB1_dom"/>
</dbReference>
<feature type="compositionally biased region" description="Polar residues" evidence="1">
    <location>
        <begin position="1"/>
        <end position="13"/>
    </location>
</feature>
<dbReference type="PANTHER" id="PTHR31066:SF10">
    <property type="entry name" value="OCTICOSAPEPTIDE_PHOX_BEM1P FAMILY PROTEIN"/>
    <property type="match status" value="1"/>
</dbReference>
<dbReference type="EMBL" id="JACMSC010000002">
    <property type="protein sequence ID" value="KAG6531757.1"/>
    <property type="molecule type" value="Genomic_DNA"/>
</dbReference>
<sequence>MTRPNNTARTNPLQAPLFPLVPRRLEQKTSPREPGVVSEQDEGGRARSIEARVAVFRFQPHPLHLQPHQSLSEKKIPGLAAMVGASTSSSTSSCAFFGSFVEGVGPSAASKPSAASSASSVSRLKFVCSYGGRILPRYTDGKLRYFGGDTRIFAVDRSAAFSELQEKMRDFCGWTAVGVRCQLPTEDLDALVSIKSDEDLFNLVELYDLAGRQKIRAFLFPLASKPSSPPPAATSGDDRSTPVTSDRYVQIPRPAKFVGRYAGYLGDAHRHDHYHHHHHHHQNHGHNVAPWPCNYHHHHRQHHHLVNPGSHCK</sequence>
<proteinExistence type="predicted"/>
<comment type="caution">
    <text evidence="3">The sequence shown here is derived from an EMBL/GenBank/DDBJ whole genome shotgun (WGS) entry which is preliminary data.</text>
</comment>
<evidence type="ECO:0000313" key="3">
    <source>
        <dbReference type="EMBL" id="KAG6531757.1"/>
    </source>
</evidence>
<keyword evidence="4" id="KW-1185">Reference proteome</keyword>
<dbReference type="AlphaFoldDB" id="A0A8J5HNL6"/>
<evidence type="ECO:0000256" key="1">
    <source>
        <dbReference type="SAM" id="MobiDB-lite"/>
    </source>
</evidence>
<accession>A0A8J5HNL6</accession>
<evidence type="ECO:0000313" key="4">
    <source>
        <dbReference type="Proteomes" id="UP000734854"/>
    </source>
</evidence>
<feature type="region of interest" description="Disordered" evidence="1">
    <location>
        <begin position="1"/>
        <end position="45"/>
    </location>
</feature>
<reference evidence="3 4" key="1">
    <citation type="submission" date="2020-08" db="EMBL/GenBank/DDBJ databases">
        <title>Plant Genome Project.</title>
        <authorList>
            <person name="Zhang R.-G."/>
        </authorList>
    </citation>
    <scope>NUCLEOTIDE SEQUENCE [LARGE SCALE GENOMIC DNA]</scope>
    <source>
        <tissue evidence="3">Rhizome</tissue>
    </source>
</reference>
<dbReference type="SMART" id="SM00666">
    <property type="entry name" value="PB1"/>
    <property type="match status" value="1"/>
</dbReference>
<dbReference type="Pfam" id="PF00564">
    <property type="entry name" value="PB1"/>
    <property type="match status" value="1"/>
</dbReference>
<dbReference type="SUPFAM" id="SSF54277">
    <property type="entry name" value="CAD &amp; PB1 domains"/>
    <property type="match status" value="1"/>
</dbReference>